<dbReference type="Proteomes" id="UP001437256">
    <property type="component" value="Unassembled WGS sequence"/>
</dbReference>
<dbReference type="EMBL" id="JBBXMP010000111">
    <property type="protein sequence ID" value="KAL0062219.1"/>
    <property type="molecule type" value="Genomic_DNA"/>
</dbReference>
<proteinExistence type="predicted"/>
<comment type="caution">
    <text evidence="1">The sequence shown here is derived from an EMBL/GenBank/DDBJ whole genome shotgun (WGS) entry which is preliminary data.</text>
</comment>
<sequence length="77" mass="9149">MEDELKKLQKDLKRLRSVNIEIAEKWTNSQKSLKELQRKFDEDRLSDKRSRHRAAGEVPSFRRGFGGGEDFMILDHF</sequence>
<gene>
    <name evidence="1" type="ORF">AAF712_010901</name>
</gene>
<evidence type="ECO:0000313" key="2">
    <source>
        <dbReference type="Proteomes" id="UP001437256"/>
    </source>
</evidence>
<protein>
    <submittedName>
        <fullName evidence="1">Uncharacterized protein</fullName>
    </submittedName>
</protein>
<evidence type="ECO:0000313" key="1">
    <source>
        <dbReference type="EMBL" id="KAL0062219.1"/>
    </source>
</evidence>
<keyword evidence="2" id="KW-1185">Reference proteome</keyword>
<name>A0ABR2ZML3_9AGAR</name>
<reference evidence="1 2" key="1">
    <citation type="submission" date="2024-05" db="EMBL/GenBank/DDBJ databases">
        <title>A draft genome resource for the thread blight pathogen Marasmius tenuissimus strain MS-2.</title>
        <authorList>
            <person name="Yulfo-Soto G.E."/>
            <person name="Baruah I.K."/>
            <person name="Amoako-Attah I."/>
            <person name="Bukari Y."/>
            <person name="Meinhardt L.W."/>
            <person name="Bailey B.A."/>
            <person name="Cohen S.P."/>
        </authorList>
    </citation>
    <scope>NUCLEOTIDE SEQUENCE [LARGE SCALE GENOMIC DNA]</scope>
    <source>
        <strain evidence="1 2">MS-2</strain>
    </source>
</reference>
<organism evidence="1 2">
    <name type="scientific">Marasmius tenuissimus</name>
    <dbReference type="NCBI Taxonomy" id="585030"/>
    <lineage>
        <taxon>Eukaryota</taxon>
        <taxon>Fungi</taxon>
        <taxon>Dikarya</taxon>
        <taxon>Basidiomycota</taxon>
        <taxon>Agaricomycotina</taxon>
        <taxon>Agaricomycetes</taxon>
        <taxon>Agaricomycetidae</taxon>
        <taxon>Agaricales</taxon>
        <taxon>Marasmiineae</taxon>
        <taxon>Marasmiaceae</taxon>
        <taxon>Marasmius</taxon>
    </lineage>
</organism>
<accession>A0ABR2ZML3</accession>